<proteinExistence type="predicted"/>
<evidence type="ECO:0000256" key="1">
    <source>
        <dbReference type="SAM" id="SignalP"/>
    </source>
</evidence>
<dbReference type="Gene3D" id="2.60.40.1890">
    <property type="entry name" value="PCu(A)C copper chaperone"/>
    <property type="match status" value="1"/>
</dbReference>
<protein>
    <submittedName>
        <fullName evidence="2">Copper chaperone</fullName>
    </submittedName>
</protein>
<gene>
    <name evidence="2" type="ORF">CWC19_16835</name>
</gene>
<comment type="caution">
    <text evidence="2">The sequence shown here is derived from an EMBL/GenBank/DDBJ whole genome shotgun (WGS) entry which is preliminary data.</text>
</comment>
<dbReference type="OrthoDB" id="9796962at2"/>
<organism evidence="2 3">
    <name type="scientific">Pseudoalteromonas aurantia</name>
    <dbReference type="NCBI Taxonomy" id="43654"/>
    <lineage>
        <taxon>Bacteria</taxon>
        <taxon>Pseudomonadati</taxon>
        <taxon>Pseudomonadota</taxon>
        <taxon>Gammaproteobacteria</taxon>
        <taxon>Alteromonadales</taxon>
        <taxon>Pseudoalteromonadaceae</taxon>
        <taxon>Pseudoalteromonas</taxon>
    </lineage>
</organism>
<name>A0A5S3V5I3_9GAMM</name>
<dbReference type="AlphaFoldDB" id="A0A5S3V5I3"/>
<feature type="chain" id="PRO_5024371598" evidence="1">
    <location>
        <begin position="21"/>
        <end position="174"/>
    </location>
</feature>
<dbReference type="InterPro" id="IPR058248">
    <property type="entry name" value="Lxx211020-like"/>
</dbReference>
<dbReference type="Pfam" id="PF04314">
    <property type="entry name" value="PCuAC"/>
    <property type="match status" value="1"/>
</dbReference>
<feature type="signal peptide" evidence="1">
    <location>
        <begin position="1"/>
        <end position="20"/>
    </location>
</feature>
<evidence type="ECO:0000313" key="2">
    <source>
        <dbReference type="EMBL" id="TMO66191.1"/>
    </source>
</evidence>
<dbReference type="Proteomes" id="UP000307217">
    <property type="component" value="Unassembled WGS sequence"/>
</dbReference>
<dbReference type="EMBL" id="PNBX01000080">
    <property type="protein sequence ID" value="TMO66191.1"/>
    <property type="molecule type" value="Genomic_DNA"/>
</dbReference>
<dbReference type="InterPro" id="IPR007410">
    <property type="entry name" value="LpqE-like"/>
</dbReference>
<keyword evidence="1" id="KW-0732">Signal</keyword>
<dbReference type="SUPFAM" id="SSF110087">
    <property type="entry name" value="DR1885-like metal-binding protein"/>
    <property type="match status" value="1"/>
</dbReference>
<reference evidence="2 3" key="1">
    <citation type="submission" date="2018-01" db="EMBL/GenBank/DDBJ databases">
        <authorList>
            <person name="Paulsen S."/>
            <person name="Gram L.K."/>
        </authorList>
    </citation>
    <scope>NUCLEOTIDE SEQUENCE [LARGE SCALE GENOMIC DNA]</scope>
    <source>
        <strain evidence="2 3">S3790</strain>
    </source>
</reference>
<dbReference type="PANTHER" id="PTHR36302">
    <property type="entry name" value="BLR7088 PROTEIN"/>
    <property type="match status" value="1"/>
</dbReference>
<sequence>MFAKFIALASGLVVSTFALSHQHNEHSAHESSAHIQNNVNIVISDAKVRAFLPASRSTAAYFTLNNQSHKDLELVKATIKGLGRVEIHEHVHHNGMMKMQQVNKLTVAANEQVIFQPGGYHLMAFDPEYALKPGEKRKLTLHFANGSHVFTMIDVVSLKDSFKKVEKAHHHHED</sequence>
<evidence type="ECO:0000313" key="3">
    <source>
        <dbReference type="Proteomes" id="UP000307217"/>
    </source>
</evidence>
<reference evidence="3" key="2">
    <citation type="submission" date="2019-06" db="EMBL/GenBank/DDBJ databases">
        <title>Co-occurence of chitin degradation, pigmentation and bioactivity in marine Pseudoalteromonas.</title>
        <authorList>
            <person name="Sonnenschein E.C."/>
            <person name="Bech P.K."/>
        </authorList>
    </citation>
    <scope>NUCLEOTIDE SEQUENCE [LARGE SCALE GENOMIC DNA]</scope>
    <source>
        <strain evidence="3">S3790</strain>
    </source>
</reference>
<dbReference type="RefSeq" id="WP_138592933.1">
    <property type="nucleotide sequence ID" value="NZ_PNBX01000080.1"/>
</dbReference>
<accession>A0A5S3V5I3</accession>
<dbReference type="InterPro" id="IPR036182">
    <property type="entry name" value="PCuAC_sf"/>
</dbReference>
<dbReference type="PANTHER" id="PTHR36302:SF1">
    <property type="entry name" value="COPPER CHAPERONE PCU(A)C"/>
    <property type="match status" value="1"/>
</dbReference>